<protein>
    <recommendedName>
        <fullName evidence="3">Glycosyltransferase</fullName>
    </recommendedName>
</protein>
<sequence>MGEADVVTVASWTDKTRLGAAAKWLPTPTHSRKAIPRRQQRRPDKLSLGMIANFYYPPNRRAFDDLIGIWLPRLAHLDAVLVIAGFGSESLPRVPGVEILGEVRDVDEFYDRVDFALSPILLGGGMKVKVVEAMAFGVPVVASNHSLDGLPPAIQQACLTLDEFLRSDPLHRHDPRMRTDVAEELDQFTIESFATHVADLWNGRMTLSKSV</sequence>
<accession>X0PV13</accession>
<dbReference type="EMBL" id="BAWF01000036">
    <property type="protein sequence ID" value="GAF47069.1"/>
    <property type="molecule type" value="Genomic_DNA"/>
</dbReference>
<gene>
    <name evidence="1" type="ORF">RW1_036_00960</name>
</gene>
<organism evidence="1 2">
    <name type="scientific">Rhodococcus wratislaviensis NBRC 100605</name>
    <dbReference type="NCBI Taxonomy" id="1219028"/>
    <lineage>
        <taxon>Bacteria</taxon>
        <taxon>Bacillati</taxon>
        <taxon>Actinomycetota</taxon>
        <taxon>Actinomycetes</taxon>
        <taxon>Mycobacteriales</taxon>
        <taxon>Nocardiaceae</taxon>
        <taxon>Rhodococcus</taxon>
    </lineage>
</organism>
<proteinExistence type="predicted"/>
<evidence type="ECO:0000313" key="1">
    <source>
        <dbReference type="EMBL" id="GAF47069.1"/>
    </source>
</evidence>
<keyword evidence="2" id="KW-1185">Reference proteome</keyword>
<evidence type="ECO:0000313" key="2">
    <source>
        <dbReference type="Proteomes" id="UP000019491"/>
    </source>
</evidence>
<dbReference type="Proteomes" id="UP000019491">
    <property type="component" value="Unassembled WGS sequence"/>
</dbReference>
<evidence type="ECO:0008006" key="3">
    <source>
        <dbReference type="Google" id="ProtNLM"/>
    </source>
</evidence>
<comment type="caution">
    <text evidence="1">The sequence shown here is derived from an EMBL/GenBank/DDBJ whole genome shotgun (WGS) entry which is preliminary data.</text>
</comment>
<dbReference type="AlphaFoldDB" id="X0PV13"/>
<dbReference type="Pfam" id="PF13692">
    <property type="entry name" value="Glyco_trans_1_4"/>
    <property type="match status" value="1"/>
</dbReference>
<name>X0PV13_RHOWR</name>
<reference evidence="1 2" key="1">
    <citation type="submission" date="2014-02" db="EMBL/GenBank/DDBJ databases">
        <title>Whole genome shotgun sequence of Rhodococcus wratislaviensis NBRC 100605.</title>
        <authorList>
            <person name="Hosoyama A."/>
            <person name="Tsuchikane K."/>
            <person name="Yoshida I."/>
            <person name="Ohji S."/>
            <person name="Ichikawa N."/>
            <person name="Yamazoe A."/>
            <person name="Fujita N."/>
        </authorList>
    </citation>
    <scope>NUCLEOTIDE SEQUENCE [LARGE SCALE GENOMIC DNA]</scope>
    <source>
        <strain evidence="1 2">NBRC 100605</strain>
    </source>
</reference>
<dbReference type="Gene3D" id="3.40.50.2000">
    <property type="entry name" value="Glycogen Phosphorylase B"/>
    <property type="match status" value="1"/>
</dbReference>
<dbReference type="SUPFAM" id="SSF53756">
    <property type="entry name" value="UDP-Glycosyltransferase/glycogen phosphorylase"/>
    <property type="match status" value="1"/>
</dbReference>